<reference evidence="7 8" key="1">
    <citation type="submission" date="2021-11" db="EMBL/GenBank/DDBJ databases">
        <authorList>
            <person name="Lee D.-H."/>
            <person name="Kim S.-B."/>
        </authorList>
    </citation>
    <scope>NUCLEOTIDE SEQUENCE [LARGE SCALE GENOMIC DNA]</scope>
    <source>
        <strain evidence="7 8">KCTC 52223</strain>
    </source>
</reference>
<accession>A0ABS8KUI5</accession>
<dbReference type="PANTHER" id="PTHR43133:SF58">
    <property type="entry name" value="ECF RNA POLYMERASE SIGMA FACTOR SIGD"/>
    <property type="match status" value="1"/>
</dbReference>
<organism evidence="7 8">
    <name type="scientific">Reyranella aquatilis</name>
    <dbReference type="NCBI Taxonomy" id="2035356"/>
    <lineage>
        <taxon>Bacteria</taxon>
        <taxon>Pseudomonadati</taxon>
        <taxon>Pseudomonadota</taxon>
        <taxon>Alphaproteobacteria</taxon>
        <taxon>Hyphomicrobiales</taxon>
        <taxon>Reyranellaceae</taxon>
        <taxon>Reyranella</taxon>
    </lineage>
</organism>
<evidence type="ECO:0000313" key="7">
    <source>
        <dbReference type="EMBL" id="MCC8429742.1"/>
    </source>
</evidence>
<keyword evidence="5" id="KW-0804">Transcription</keyword>
<gene>
    <name evidence="7" type="ORF">LJ725_12250</name>
</gene>
<dbReference type="SMART" id="SM00421">
    <property type="entry name" value="HTH_LUXR"/>
    <property type="match status" value="1"/>
</dbReference>
<dbReference type="Pfam" id="PF08281">
    <property type="entry name" value="Sigma70_r4_2"/>
    <property type="match status" value="1"/>
</dbReference>
<keyword evidence="4" id="KW-0238">DNA-binding</keyword>
<protein>
    <submittedName>
        <fullName evidence="7">Sigma-70 family RNA polymerase sigma factor</fullName>
    </submittedName>
</protein>
<dbReference type="RefSeq" id="WP_230550932.1">
    <property type="nucleotide sequence ID" value="NZ_JAJISD010000004.1"/>
</dbReference>
<sequence length="182" mass="20281">MPDPDDLSALMRAARKGDDEAYRRLLILVAAWLRGVASRSLAAAGRPRADCEDVVQETLLAMHLKRDTWDETQPLQPWLRAIARHKLVDHLRRRGFTDHIDIDEHAETLAAPQAAEEGSALDAQQMLAGLPERQRRIVEGISIQGQTAREVGARMGLSEGAVRVALHRALRSLAEAYRRGRT</sequence>
<evidence type="ECO:0000313" key="8">
    <source>
        <dbReference type="Proteomes" id="UP001198862"/>
    </source>
</evidence>
<dbReference type="InterPro" id="IPR013325">
    <property type="entry name" value="RNA_pol_sigma_r2"/>
</dbReference>
<dbReference type="InterPro" id="IPR007627">
    <property type="entry name" value="RNA_pol_sigma70_r2"/>
</dbReference>
<evidence type="ECO:0000256" key="5">
    <source>
        <dbReference type="ARBA" id="ARBA00023163"/>
    </source>
</evidence>
<comment type="similarity">
    <text evidence="1">Belongs to the sigma-70 factor family. ECF subfamily.</text>
</comment>
<dbReference type="NCBIfam" id="TIGR02937">
    <property type="entry name" value="sigma70-ECF"/>
    <property type="match status" value="1"/>
</dbReference>
<dbReference type="InterPro" id="IPR013249">
    <property type="entry name" value="RNA_pol_sigma70_r4_t2"/>
</dbReference>
<dbReference type="InterPro" id="IPR000792">
    <property type="entry name" value="Tscrpt_reg_LuxR_C"/>
</dbReference>
<evidence type="ECO:0000259" key="6">
    <source>
        <dbReference type="SMART" id="SM00421"/>
    </source>
</evidence>
<dbReference type="InterPro" id="IPR013324">
    <property type="entry name" value="RNA_pol_sigma_r3/r4-like"/>
</dbReference>
<dbReference type="Gene3D" id="1.10.1740.10">
    <property type="match status" value="1"/>
</dbReference>
<keyword evidence="2" id="KW-0805">Transcription regulation</keyword>
<feature type="domain" description="HTH luxR-type" evidence="6">
    <location>
        <begin position="127"/>
        <end position="180"/>
    </location>
</feature>
<keyword evidence="8" id="KW-1185">Reference proteome</keyword>
<dbReference type="SUPFAM" id="SSF88946">
    <property type="entry name" value="Sigma2 domain of RNA polymerase sigma factors"/>
    <property type="match status" value="1"/>
</dbReference>
<evidence type="ECO:0000256" key="2">
    <source>
        <dbReference type="ARBA" id="ARBA00023015"/>
    </source>
</evidence>
<comment type="caution">
    <text evidence="7">The sequence shown here is derived from an EMBL/GenBank/DDBJ whole genome shotgun (WGS) entry which is preliminary data.</text>
</comment>
<dbReference type="SUPFAM" id="SSF88659">
    <property type="entry name" value="Sigma3 and sigma4 domains of RNA polymerase sigma factors"/>
    <property type="match status" value="1"/>
</dbReference>
<dbReference type="NCBIfam" id="NF009165">
    <property type="entry name" value="PRK12512.1"/>
    <property type="match status" value="1"/>
</dbReference>
<name>A0ABS8KUI5_9HYPH</name>
<dbReference type="CDD" id="cd06171">
    <property type="entry name" value="Sigma70_r4"/>
    <property type="match status" value="1"/>
</dbReference>
<dbReference type="InterPro" id="IPR039425">
    <property type="entry name" value="RNA_pol_sigma-70-like"/>
</dbReference>
<dbReference type="InterPro" id="IPR036388">
    <property type="entry name" value="WH-like_DNA-bd_sf"/>
</dbReference>
<dbReference type="Proteomes" id="UP001198862">
    <property type="component" value="Unassembled WGS sequence"/>
</dbReference>
<evidence type="ECO:0000256" key="4">
    <source>
        <dbReference type="ARBA" id="ARBA00023125"/>
    </source>
</evidence>
<dbReference type="PANTHER" id="PTHR43133">
    <property type="entry name" value="RNA POLYMERASE ECF-TYPE SIGMA FACTO"/>
    <property type="match status" value="1"/>
</dbReference>
<evidence type="ECO:0000256" key="1">
    <source>
        <dbReference type="ARBA" id="ARBA00010641"/>
    </source>
</evidence>
<keyword evidence="3" id="KW-0731">Sigma factor</keyword>
<dbReference type="Gene3D" id="1.10.10.10">
    <property type="entry name" value="Winged helix-like DNA-binding domain superfamily/Winged helix DNA-binding domain"/>
    <property type="match status" value="1"/>
</dbReference>
<evidence type="ECO:0000256" key="3">
    <source>
        <dbReference type="ARBA" id="ARBA00023082"/>
    </source>
</evidence>
<dbReference type="Pfam" id="PF04542">
    <property type="entry name" value="Sigma70_r2"/>
    <property type="match status" value="1"/>
</dbReference>
<dbReference type="InterPro" id="IPR014284">
    <property type="entry name" value="RNA_pol_sigma-70_dom"/>
</dbReference>
<dbReference type="EMBL" id="JAJISD010000004">
    <property type="protein sequence ID" value="MCC8429742.1"/>
    <property type="molecule type" value="Genomic_DNA"/>
</dbReference>
<proteinExistence type="inferred from homology"/>